<keyword evidence="6" id="KW-0540">Nuclease</keyword>
<keyword evidence="14" id="KW-0229">DNA integration</keyword>
<dbReference type="Gene3D" id="3.30.420.10">
    <property type="entry name" value="Ribonuclease H-like superfamily/Ribonuclease H"/>
    <property type="match status" value="1"/>
</dbReference>
<evidence type="ECO:0000256" key="5">
    <source>
        <dbReference type="ARBA" id="ARBA00022695"/>
    </source>
</evidence>
<dbReference type="GO" id="GO:0003964">
    <property type="term" value="F:RNA-directed DNA polymerase activity"/>
    <property type="evidence" value="ECO:0007669"/>
    <property type="project" value="UniProtKB-KW"/>
</dbReference>
<dbReference type="AlphaFoldDB" id="A0A2N5RVL3"/>
<name>A0A2N5RVL3_9BASI</name>
<evidence type="ECO:0000256" key="3">
    <source>
        <dbReference type="ARBA" id="ARBA00022612"/>
    </source>
</evidence>
<evidence type="ECO:0000259" key="22">
    <source>
        <dbReference type="PROSITE" id="PS50994"/>
    </source>
</evidence>
<evidence type="ECO:0000256" key="14">
    <source>
        <dbReference type="ARBA" id="ARBA00022908"/>
    </source>
</evidence>
<keyword evidence="15" id="KW-0695">RNA-directed DNA polymerase</keyword>
<dbReference type="PROSITE" id="PS50994">
    <property type="entry name" value="INTEGRASE"/>
    <property type="match status" value="1"/>
</dbReference>
<dbReference type="InterPro" id="IPR001584">
    <property type="entry name" value="Integrase_cat-core"/>
</dbReference>
<dbReference type="PANTHER" id="PTHR42648:SF11">
    <property type="entry name" value="TRANSPOSON TY4-P GAG-POL POLYPROTEIN"/>
    <property type="match status" value="1"/>
</dbReference>
<dbReference type="EMBL" id="PGCJ01001517">
    <property type="protein sequence ID" value="PLW04992.1"/>
    <property type="molecule type" value="Genomic_DNA"/>
</dbReference>
<dbReference type="GO" id="GO:0046872">
    <property type="term" value="F:metal ion binding"/>
    <property type="evidence" value="ECO:0007669"/>
    <property type="project" value="UniProtKB-KW"/>
</dbReference>
<proteinExistence type="predicted"/>
<keyword evidence="18" id="KW-0233">DNA recombination</keyword>
<dbReference type="Pfam" id="PF22936">
    <property type="entry name" value="Pol_BBD"/>
    <property type="match status" value="1"/>
</dbReference>
<accession>A0A2N5RVL3</accession>
<protein>
    <recommendedName>
        <fullName evidence="22">Integrase catalytic domain-containing protein</fullName>
    </recommendedName>
</protein>
<organism evidence="23 24">
    <name type="scientific">Puccinia coronata f. sp. avenae</name>
    <dbReference type="NCBI Taxonomy" id="200324"/>
    <lineage>
        <taxon>Eukaryota</taxon>
        <taxon>Fungi</taxon>
        <taxon>Dikarya</taxon>
        <taxon>Basidiomycota</taxon>
        <taxon>Pucciniomycotina</taxon>
        <taxon>Pucciniomycetes</taxon>
        <taxon>Pucciniales</taxon>
        <taxon>Pucciniaceae</taxon>
        <taxon>Puccinia</taxon>
    </lineage>
</organism>
<dbReference type="GO" id="GO:0006508">
    <property type="term" value="P:proteolysis"/>
    <property type="evidence" value="ECO:0007669"/>
    <property type="project" value="UniProtKB-KW"/>
</dbReference>
<dbReference type="STRING" id="200324.A0A2N5RVL3"/>
<evidence type="ECO:0000256" key="4">
    <source>
        <dbReference type="ARBA" id="ARBA00022670"/>
    </source>
</evidence>
<dbReference type="PANTHER" id="PTHR42648">
    <property type="entry name" value="TRANSPOSASE, PUTATIVE-RELATED"/>
    <property type="match status" value="1"/>
</dbReference>
<reference evidence="23 24" key="1">
    <citation type="submission" date="2017-11" db="EMBL/GenBank/DDBJ databases">
        <title>De novo assembly and phasing of dikaryotic genomes from two isolates of Puccinia coronata f. sp. avenae, the causal agent of oat crown rust.</title>
        <authorList>
            <person name="Miller M.E."/>
            <person name="Zhang Y."/>
            <person name="Omidvar V."/>
            <person name="Sperschneider J."/>
            <person name="Schwessinger B."/>
            <person name="Raley C."/>
            <person name="Palmer J.M."/>
            <person name="Garnica D."/>
            <person name="Upadhyaya N."/>
            <person name="Rathjen J."/>
            <person name="Taylor J.M."/>
            <person name="Park R.F."/>
            <person name="Dodds P.N."/>
            <person name="Hirsch C.D."/>
            <person name="Kianian S.F."/>
            <person name="Figueroa M."/>
        </authorList>
    </citation>
    <scope>NUCLEOTIDE SEQUENCE [LARGE SCALE GENOMIC DNA]</scope>
    <source>
        <strain evidence="23">12NC29</strain>
    </source>
</reference>
<keyword evidence="4" id="KW-0645">Protease</keyword>
<evidence type="ECO:0000256" key="20">
    <source>
        <dbReference type="ARBA" id="ARBA00049244"/>
    </source>
</evidence>
<evidence type="ECO:0000256" key="7">
    <source>
        <dbReference type="ARBA" id="ARBA00022723"/>
    </source>
</evidence>
<keyword evidence="16" id="KW-0808">Transferase</keyword>
<evidence type="ECO:0000256" key="15">
    <source>
        <dbReference type="ARBA" id="ARBA00022918"/>
    </source>
</evidence>
<feature type="compositionally biased region" description="Polar residues" evidence="21">
    <location>
        <begin position="731"/>
        <end position="742"/>
    </location>
</feature>
<keyword evidence="3" id="KW-1188">Viral release from host cell</keyword>
<keyword evidence="10" id="KW-0378">Hydrolase</keyword>
<evidence type="ECO:0000256" key="2">
    <source>
        <dbReference type="ARBA" id="ARBA00022578"/>
    </source>
</evidence>
<evidence type="ECO:0000256" key="21">
    <source>
        <dbReference type="SAM" id="MobiDB-lite"/>
    </source>
</evidence>
<evidence type="ECO:0000256" key="19">
    <source>
        <dbReference type="ARBA" id="ARBA00048173"/>
    </source>
</evidence>
<evidence type="ECO:0000256" key="8">
    <source>
        <dbReference type="ARBA" id="ARBA00022741"/>
    </source>
</evidence>
<dbReference type="GO" id="GO:0015074">
    <property type="term" value="P:DNA integration"/>
    <property type="evidence" value="ECO:0007669"/>
    <property type="project" value="UniProtKB-KW"/>
</dbReference>
<evidence type="ECO:0000256" key="18">
    <source>
        <dbReference type="ARBA" id="ARBA00023172"/>
    </source>
</evidence>
<dbReference type="GO" id="GO:0003723">
    <property type="term" value="F:RNA binding"/>
    <property type="evidence" value="ECO:0007669"/>
    <property type="project" value="UniProtKB-KW"/>
</dbReference>
<evidence type="ECO:0000256" key="17">
    <source>
        <dbReference type="ARBA" id="ARBA00023113"/>
    </source>
</evidence>
<dbReference type="GO" id="GO:0032196">
    <property type="term" value="P:transposition"/>
    <property type="evidence" value="ECO:0007669"/>
    <property type="project" value="UniProtKB-KW"/>
</dbReference>
<keyword evidence="2" id="KW-0815">Transposition</keyword>
<dbReference type="GO" id="GO:0006310">
    <property type="term" value="P:DNA recombination"/>
    <property type="evidence" value="ECO:0007669"/>
    <property type="project" value="UniProtKB-KW"/>
</dbReference>
<dbReference type="GO" id="GO:0008233">
    <property type="term" value="F:peptidase activity"/>
    <property type="evidence" value="ECO:0007669"/>
    <property type="project" value="UniProtKB-KW"/>
</dbReference>
<comment type="catalytic activity">
    <reaction evidence="19">
        <text>DNA(n) + a 2'-deoxyribonucleoside 5'-triphosphate = DNA(n+1) + diphosphate</text>
        <dbReference type="Rhea" id="RHEA:22508"/>
        <dbReference type="Rhea" id="RHEA-COMP:17339"/>
        <dbReference type="Rhea" id="RHEA-COMP:17340"/>
        <dbReference type="ChEBI" id="CHEBI:33019"/>
        <dbReference type="ChEBI" id="CHEBI:61560"/>
        <dbReference type="ChEBI" id="CHEBI:173112"/>
        <dbReference type="EC" id="2.7.7.49"/>
    </reaction>
</comment>
<keyword evidence="11" id="KW-0067">ATP-binding</keyword>
<keyword evidence="5" id="KW-0548">Nucleotidyltransferase</keyword>
<dbReference type="InterPro" id="IPR039537">
    <property type="entry name" value="Retrotran_Ty1/copia-like"/>
</dbReference>
<keyword evidence="24" id="KW-1185">Reference proteome</keyword>
<sequence>MASNTSITITQDNLKALPTLIGSSNYPIWANRMQAFLTHKKLWDTVHRHPGNNHNTRAGELLSKTAHILMQKIGNRIYNGIVTPKRMINGHEIWSKIKRVYGTSTAHNITQALTRWQNLRFEGNLTSFIEQVELCLEQFNSISHVQGEGAICGAIIANLSAKRGGLTNSLIMNDLLMGNSKLLIKKLKDLANHNDFTHKNPHAEQSVTALNNHARTRPPTCKKGAHNPNAAHPESKCWAVHPEQRPVRQPNTRRRANESGPSSNLTTRISEPSSEYDKPLFANYTVVQALSTQAVDLKPVIDTGASHHMFNDIKFFLDSSPCHIAISTGQGYDNLSAGQIGTAAVIQDLGKVVLLKEALFVPGLTRNLISLGKLMVDSVLIEKVKGTHVVNIDDGIWLTCNMTSGVLKINLHIGPVTASFAAISMATHSAPTTPFQTWHNQLGHAGIARIRSAIPGEKMEVIGSCDPCMKGKLSRLPFRGHSDPTSAPLQVIHGDIVGPITPSTNSGKRYFLTLVDQHTGYISVTLLNQKLEAMLAFLNFKTFFERQTGHFIKKLVTNGGGEFVNKALTSSLESFGIQHNISPPYTPQHNGVAERANKTIINMASNDYSAYKVIRLPDKSIIETKHAYFDKSVFPSMGALNPSVDYAPHSGLPEFNSTALFPFQEEESISIQEEEPLFEQEEDWMILDDDEEQDREVTPIGENEEEDASPNSDTPAPRQRLIIHGPRHPTLVNSSINPGNIL</sequence>
<evidence type="ECO:0000256" key="6">
    <source>
        <dbReference type="ARBA" id="ARBA00022722"/>
    </source>
</evidence>
<dbReference type="GO" id="GO:0004519">
    <property type="term" value="F:endonuclease activity"/>
    <property type="evidence" value="ECO:0007669"/>
    <property type="project" value="UniProtKB-KW"/>
</dbReference>
<dbReference type="GO" id="GO:0003887">
    <property type="term" value="F:DNA-directed DNA polymerase activity"/>
    <property type="evidence" value="ECO:0007669"/>
    <property type="project" value="UniProtKB-KW"/>
</dbReference>
<feature type="domain" description="Integrase catalytic" evidence="22">
    <location>
        <begin position="484"/>
        <end position="650"/>
    </location>
</feature>
<feature type="region of interest" description="Disordered" evidence="21">
    <location>
        <begin position="214"/>
        <end position="272"/>
    </location>
</feature>
<evidence type="ECO:0000256" key="9">
    <source>
        <dbReference type="ARBA" id="ARBA00022759"/>
    </source>
</evidence>
<dbReference type="GO" id="GO:0005634">
    <property type="term" value="C:nucleus"/>
    <property type="evidence" value="ECO:0007669"/>
    <property type="project" value="UniProtKB-ARBA"/>
</dbReference>
<feature type="region of interest" description="Disordered" evidence="21">
    <location>
        <begin position="692"/>
        <end position="742"/>
    </location>
</feature>
<keyword evidence="16" id="KW-0239">DNA-directed DNA polymerase</keyword>
<keyword evidence="17" id="KW-0917">Virion maturation</keyword>
<evidence type="ECO:0000256" key="10">
    <source>
        <dbReference type="ARBA" id="ARBA00022801"/>
    </source>
</evidence>
<dbReference type="InterPro" id="IPR012337">
    <property type="entry name" value="RNaseH-like_sf"/>
</dbReference>
<evidence type="ECO:0000256" key="16">
    <source>
        <dbReference type="ARBA" id="ARBA00022932"/>
    </source>
</evidence>
<evidence type="ECO:0000256" key="1">
    <source>
        <dbReference type="ARBA" id="ARBA00002180"/>
    </source>
</evidence>
<keyword evidence="13" id="KW-0694">RNA-binding</keyword>
<dbReference type="SUPFAM" id="SSF53098">
    <property type="entry name" value="Ribonuclease H-like"/>
    <property type="match status" value="1"/>
</dbReference>
<evidence type="ECO:0000256" key="12">
    <source>
        <dbReference type="ARBA" id="ARBA00022842"/>
    </source>
</evidence>
<keyword evidence="7" id="KW-0479">Metal-binding</keyword>
<dbReference type="GO" id="GO:0005524">
    <property type="term" value="F:ATP binding"/>
    <property type="evidence" value="ECO:0007669"/>
    <property type="project" value="UniProtKB-KW"/>
</dbReference>
<keyword evidence="9" id="KW-0255">Endonuclease</keyword>
<dbReference type="InterPro" id="IPR036397">
    <property type="entry name" value="RNaseH_sf"/>
</dbReference>
<dbReference type="Proteomes" id="UP000235388">
    <property type="component" value="Unassembled WGS sequence"/>
</dbReference>
<comment type="function">
    <text evidence="1">The aspartyl protease (PR) mediates the proteolytic cleavages of the Gag and Gag-Pol polyproteins after assembly of the VLP.</text>
</comment>
<evidence type="ECO:0000256" key="13">
    <source>
        <dbReference type="ARBA" id="ARBA00022884"/>
    </source>
</evidence>
<keyword evidence="8" id="KW-0547">Nucleotide-binding</keyword>
<evidence type="ECO:0000256" key="11">
    <source>
        <dbReference type="ARBA" id="ARBA00022840"/>
    </source>
</evidence>
<dbReference type="OrthoDB" id="7691805at2759"/>
<dbReference type="Pfam" id="PF00665">
    <property type="entry name" value="rve"/>
    <property type="match status" value="1"/>
</dbReference>
<feature type="compositionally biased region" description="Polar residues" evidence="21">
    <location>
        <begin position="259"/>
        <end position="272"/>
    </location>
</feature>
<dbReference type="InterPro" id="IPR054722">
    <property type="entry name" value="PolX-like_BBD"/>
</dbReference>
<gene>
    <name evidence="23" type="ORF">PCANC_28363</name>
</gene>
<evidence type="ECO:0000313" key="24">
    <source>
        <dbReference type="Proteomes" id="UP000235388"/>
    </source>
</evidence>
<comment type="caution">
    <text evidence="23">The sequence shown here is derived from an EMBL/GenBank/DDBJ whole genome shotgun (WGS) entry which is preliminary data.</text>
</comment>
<evidence type="ECO:0000313" key="23">
    <source>
        <dbReference type="EMBL" id="PLW04992.1"/>
    </source>
</evidence>
<keyword evidence="12" id="KW-0460">Magnesium</keyword>
<comment type="catalytic activity">
    <reaction evidence="20">
        <text>DNA(n) + a 2'-deoxyribonucleoside 5'-triphosphate = DNA(n+1) + diphosphate</text>
        <dbReference type="Rhea" id="RHEA:22508"/>
        <dbReference type="Rhea" id="RHEA-COMP:17339"/>
        <dbReference type="Rhea" id="RHEA-COMP:17340"/>
        <dbReference type="ChEBI" id="CHEBI:33019"/>
        <dbReference type="ChEBI" id="CHEBI:61560"/>
        <dbReference type="ChEBI" id="CHEBI:173112"/>
        <dbReference type="EC" id="2.7.7.7"/>
    </reaction>
</comment>